<sequence>MSSHHIVRENQEPALLVQDFKALEKELLDQLLEWSPTIISNTYSLDFFLSEEIKVDIVFSAMSIPYLQEETRLFSLESSFFDTAISFLISKSYPAVNILCSEMDDTIIKYAEDINMVVFCENRRYVFVKTHYEKWKPKGEKIFVDPRVLKSQEGLRPIGGQSFETEMDGFFRLIFNTETFVCIGEEV</sequence>
<keyword evidence="1" id="KW-0418">Kinase</keyword>
<dbReference type="GO" id="GO:0016301">
    <property type="term" value="F:kinase activity"/>
    <property type="evidence" value="ECO:0007669"/>
    <property type="project" value="UniProtKB-KW"/>
</dbReference>
<evidence type="ECO:0000313" key="1">
    <source>
        <dbReference type="EMBL" id="TDQ72174.1"/>
    </source>
</evidence>
<dbReference type="OrthoDB" id="1132102at2"/>
<organism evidence="1 2">
    <name type="scientific">Sphingobacterium yanglingense</name>
    <dbReference type="NCBI Taxonomy" id="1437280"/>
    <lineage>
        <taxon>Bacteria</taxon>
        <taxon>Pseudomonadati</taxon>
        <taxon>Bacteroidota</taxon>
        <taxon>Sphingobacteriia</taxon>
        <taxon>Sphingobacteriales</taxon>
        <taxon>Sphingobacteriaceae</taxon>
        <taxon>Sphingobacterium</taxon>
    </lineage>
</organism>
<name>A0A4R6W4P0_9SPHI</name>
<reference evidence="1 2" key="1">
    <citation type="submission" date="2019-03" db="EMBL/GenBank/DDBJ databases">
        <title>Genomic Encyclopedia of Archaeal and Bacterial Type Strains, Phase II (KMG-II): from individual species to whole genera.</title>
        <authorList>
            <person name="Goeker M."/>
        </authorList>
    </citation>
    <scope>NUCLEOTIDE SEQUENCE [LARGE SCALE GENOMIC DNA]</scope>
    <source>
        <strain evidence="1 2">DSM 28353</strain>
    </source>
</reference>
<proteinExistence type="predicted"/>
<gene>
    <name evidence="1" type="ORF">CLV99_4637</name>
</gene>
<dbReference type="EMBL" id="SNYV01000020">
    <property type="protein sequence ID" value="TDQ72174.1"/>
    <property type="molecule type" value="Genomic_DNA"/>
</dbReference>
<accession>A0A4R6W4P0</accession>
<evidence type="ECO:0000313" key="2">
    <source>
        <dbReference type="Proteomes" id="UP000295292"/>
    </source>
</evidence>
<keyword evidence="2" id="KW-1185">Reference proteome</keyword>
<comment type="caution">
    <text evidence="1">The sequence shown here is derived from an EMBL/GenBank/DDBJ whole genome shotgun (WGS) entry which is preliminary data.</text>
</comment>
<protein>
    <submittedName>
        <fullName evidence="1">Thiamine pyrophosphokinase</fullName>
    </submittedName>
</protein>
<dbReference type="Proteomes" id="UP000295292">
    <property type="component" value="Unassembled WGS sequence"/>
</dbReference>
<dbReference type="AlphaFoldDB" id="A0A4R6W4P0"/>
<keyword evidence="1" id="KW-0808">Transferase</keyword>
<dbReference type="RefSeq" id="WP_133586765.1">
    <property type="nucleotide sequence ID" value="NZ_SNYV01000020.1"/>
</dbReference>